<evidence type="ECO:0000256" key="23">
    <source>
        <dbReference type="RuleBase" id="RU362060"/>
    </source>
</evidence>
<keyword evidence="11 20" id="KW-0106">Calcium</keyword>
<feature type="binding site" evidence="20">
    <location>
        <position position="139"/>
    </location>
    <ligand>
        <name>Ca(2+)</name>
        <dbReference type="ChEBI" id="CHEBI:29108"/>
        <label>1</label>
    </ligand>
</feature>
<evidence type="ECO:0000256" key="8">
    <source>
        <dbReference type="ARBA" id="ARBA00022617"/>
    </source>
</evidence>
<dbReference type="Proteomes" id="UP000233837">
    <property type="component" value="Unassembled WGS sequence"/>
</dbReference>
<feature type="domain" description="Plant heme peroxidase family profile" evidence="25">
    <location>
        <begin position="76"/>
        <end position="374"/>
    </location>
</feature>
<dbReference type="GO" id="GO:0005576">
    <property type="term" value="C:extracellular region"/>
    <property type="evidence" value="ECO:0007669"/>
    <property type="project" value="UniProtKB-SubCell"/>
</dbReference>
<reference evidence="26 27" key="1">
    <citation type="journal article" date="2016" name="Sci. Rep.">
        <title>The Dendrobium catenatum Lindl. genome sequence provides insights into polysaccharide synthase, floral development and adaptive evolution.</title>
        <authorList>
            <person name="Zhang G.Q."/>
            <person name="Xu Q."/>
            <person name="Bian C."/>
            <person name="Tsai W.C."/>
            <person name="Yeh C.M."/>
            <person name="Liu K.W."/>
            <person name="Yoshida K."/>
            <person name="Zhang L.S."/>
            <person name="Chang S.B."/>
            <person name="Chen F."/>
            <person name="Shi Y."/>
            <person name="Su Y.Y."/>
            <person name="Zhang Y.Q."/>
            <person name="Chen L.J."/>
            <person name="Yin Y."/>
            <person name="Lin M."/>
            <person name="Huang H."/>
            <person name="Deng H."/>
            <person name="Wang Z.W."/>
            <person name="Zhu S.L."/>
            <person name="Zhao X."/>
            <person name="Deng C."/>
            <person name="Niu S.C."/>
            <person name="Huang J."/>
            <person name="Wang M."/>
            <person name="Liu G.H."/>
            <person name="Yang H.J."/>
            <person name="Xiao X.J."/>
            <person name="Hsiao Y.Y."/>
            <person name="Wu W.L."/>
            <person name="Chen Y.Y."/>
            <person name="Mitsuda N."/>
            <person name="Ohme-Takagi M."/>
            <person name="Luo Y.B."/>
            <person name="Van de Peer Y."/>
            <person name="Liu Z.J."/>
        </authorList>
    </citation>
    <scope>NUCLEOTIDE SEQUENCE [LARGE SCALE GENOMIC DNA]</scope>
    <source>
        <tissue evidence="26">The whole plant</tissue>
    </source>
</reference>
<dbReference type="InterPro" id="IPR019793">
    <property type="entry name" value="Peroxidases_heam-ligand_BS"/>
</dbReference>
<feature type="binding site" evidence="19">
    <location>
        <position position="214"/>
    </location>
    <ligand>
        <name>substrate</name>
    </ligand>
</feature>
<evidence type="ECO:0000256" key="18">
    <source>
        <dbReference type="PIRSR" id="PIRSR600823-1"/>
    </source>
</evidence>
<evidence type="ECO:0000256" key="2">
    <source>
        <dbReference type="ARBA" id="ARBA00002322"/>
    </source>
</evidence>
<keyword evidence="24" id="KW-0472">Membrane</keyword>
<dbReference type="InterPro" id="IPR019794">
    <property type="entry name" value="Peroxidases_AS"/>
</dbReference>
<dbReference type="AlphaFoldDB" id="A0A2I0X0F0"/>
<evidence type="ECO:0000256" key="17">
    <source>
        <dbReference type="ARBA" id="ARBA00023324"/>
    </source>
</evidence>
<dbReference type="PRINTS" id="PR00458">
    <property type="entry name" value="PEROXIDASE"/>
</dbReference>
<feature type="binding site" evidence="20">
    <location>
        <position position="118"/>
    </location>
    <ligand>
        <name>Ca(2+)</name>
        <dbReference type="ChEBI" id="CHEBI:29108"/>
        <label>1</label>
    </ligand>
</feature>
<keyword evidence="12 23" id="KW-0560">Oxidoreductase</keyword>
<dbReference type="SUPFAM" id="SSF48113">
    <property type="entry name" value="Heme-dependent peroxidases"/>
    <property type="match status" value="1"/>
</dbReference>
<dbReference type="PROSITE" id="PS50873">
    <property type="entry name" value="PEROXIDASE_4"/>
    <property type="match status" value="1"/>
</dbReference>
<evidence type="ECO:0000256" key="6">
    <source>
        <dbReference type="ARBA" id="ARBA00022525"/>
    </source>
</evidence>
<dbReference type="InterPro" id="IPR002016">
    <property type="entry name" value="Haem_peroxidase"/>
</dbReference>
<keyword evidence="13 20" id="KW-0408">Iron</keyword>
<evidence type="ECO:0000256" key="12">
    <source>
        <dbReference type="ARBA" id="ARBA00023002"/>
    </source>
</evidence>
<gene>
    <name evidence="26" type="primary">PER17</name>
    <name evidence="26" type="ORF">MA16_Dca017430</name>
</gene>
<accession>A0A2I0X0F0</accession>
<keyword evidence="10" id="KW-0732">Signal</keyword>
<feature type="binding site" evidence="20">
    <location>
        <position position="123"/>
    </location>
    <ligand>
        <name>Ca(2+)</name>
        <dbReference type="ChEBI" id="CHEBI:29108"/>
        <label>1</label>
    </ligand>
</feature>
<dbReference type="GO" id="GO:0006979">
    <property type="term" value="P:response to oxidative stress"/>
    <property type="evidence" value="ECO:0007669"/>
    <property type="project" value="UniProtKB-UniRule"/>
</dbReference>
<dbReference type="PANTHER" id="PTHR31388">
    <property type="entry name" value="PEROXIDASE 72-RELATED"/>
    <property type="match status" value="1"/>
</dbReference>
<evidence type="ECO:0000256" key="22">
    <source>
        <dbReference type="PIRSR" id="PIRSR600823-5"/>
    </source>
</evidence>
<evidence type="ECO:0000256" key="19">
    <source>
        <dbReference type="PIRSR" id="PIRSR600823-2"/>
    </source>
</evidence>
<dbReference type="InterPro" id="IPR033905">
    <property type="entry name" value="Secretory_peroxidase"/>
</dbReference>
<keyword evidence="24" id="KW-0812">Transmembrane</keyword>
<evidence type="ECO:0000256" key="21">
    <source>
        <dbReference type="PIRSR" id="PIRSR600823-4"/>
    </source>
</evidence>
<feature type="binding site" evidence="20">
    <location>
        <position position="296"/>
    </location>
    <ligand>
        <name>Ca(2+)</name>
        <dbReference type="ChEBI" id="CHEBI:29108"/>
        <label>2</label>
    </ligand>
</feature>
<organism evidence="26 27">
    <name type="scientific">Dendrobium catenatum</name>
    <dbReference type="NCBI Taxonomy" id="906689"/>
    <lineage>
        <taxon>Eukaryota</taxon>
        <taxon>Viridiplantae</taxon>
        <taxon>Streptophyta</taxon>
        <taxon>Embryophyta</taxon>
        <taxon>Tracheophyta</taxon>
        <taxon>Spermatophyta</taxon>
        <taxon>Magnoliopsida</taxon>
        <taxon>Liliopsida</taxon>
        <taxon>Asparagales</taxon>
        <taxon>Orchidaceae</taxon>
        <taxon>Epidendroideae</taxon>
        <taxon>Malaxideae</taxon>
        <taxon>Dendrobiinae</taxon>
        <taxon>Dendrobium</taxon>
    </lineage>
</organism>
<dbReference type="PRINTS" id="PR00461">
    <property type="entry name" value="PLPEROXIDASE"/>
</dbReference>
<evidence type="ECO:0000256" key="7">
    <source>
        <dbReference type="ARBA" id="ARBA00022559"/>
    </source>
</evidence>
<proteinExistence type="inferred from homology"/>
<evidence type="ECO:0000256" key="10">
    <source>
        <dbReference type="ARBA" id="ARBA00022729"/>
    </source>
</evidence>
<evidence type="ECO:0000256" key="20">
    <source>
        <dbReference type="PIRSR" id="PIRSR600823-3"/>
    </source>
</evidence>
<keyword evidence="8 23" id="KW-0349">Heme</keyword>
<evidence type="ECO:0000256" key="3">
    <source>
        <dbReference type="ARBA" id="ARBA00004613"/>
    </source>
</evidence>
<dbReference type="GO" id="GO:0140825">
    <property type="term" value="F:lactoperoxidase activity"/>
    <property type="evidence" value="ECO:0007669"/>
    <property type="project" value="UniProtKB-EC"/>
</dbReference>
<dbReference type="Pfam" id="PF00141">
    <property type="entry name" value="peroxidase"/>
    <property type="match status" value="1"/>
</dbReference>
<dbReference type="FunFam" id="1.10.520.10:FF:000006">
    <property type="entry name" value="Peroxidase"/>
    <property type="match status" value="1"/>
</dbReference>
<comment type="subcellular location">
    <subcellularLocation>
        <location evidence="3 23">Secreted</location>
    </subcellularLocation>
</comment>
<feature type="binding site" evidence="20">
    <location>
        <position position="303"/>
    </location>
    <ligand>
        <name>Ca(2+)</name>
        <dbReference type="ChEBI" id="CHEBI:29108"/>
        <label>2</label>
    </ligand>
</feature>
<evidence type="ECO:0000256" key="4">
    <source>
        <dbReference type="ARBA" id="ARBA00006873"/>
    </source>
</evidence>
<dbReference type="EMBL" id="KZ502253">
    <property type="protein sequence ID" value="PKU81392.1"/>
    <property type="molecule type" value="Genomic_DNA"/>
</dbReference>
<keyword evidence="6 23" id="KW-0964">Secreted</keyword>
<feature type="transmembrane region" description="Helical" evidence="24">
    <location>
        <begin position="48"/>
        <end position="64"/>
    </location>
</feature>
<evidence type="ECO:0000256" key="11">
    <source>
        <dbReference type="ARBA" id="ARBA00022837"/>
    </source>
</evidence>
<keyword evidence="7 23" id="KW-0575">Peroxidase</keyword>
<evidence type="ECO:0000259" key="25">
    <source>
        <dbReference type="PROSITE" id="PS50873"/>
    </source>
</evidence>
<dbReference type="CDD" id="cd00693">
    <property type="entry name" value="secretory_peroxidase"/>
    <property type="match status" value="1"/>
</dbReference>
<dbReference type="GO" id="GO:0020037">
    <property type="term" value="F:heme binding"/>
    <property type="evidence" value="ECO:0007669"/>
    <property type="project" value="UniProtKB-UniRule"/>
</dbReference>
<comment type="cofactor">
    <cofactor evidence="20 23">
        <name>heme b</name>
        <dbReference type="ChEBI" id="CHEBI:60344"/>
    </cofactor>
    <text evidence="20 23">Binds 1 heme b (iron(II)-protoporphyrin IX) group per subunit.</text>
</comment>
<dbReference type="GO" id="GO:0046872">
    <property type="term" value="F:metal ion binding"/>
    <property type="evidence" value="ECO:0007669"/>
    <property type="project" value="UniProtKB-UniRule"/>
</dbReference>
<feature type="binding site" evidence="20">
    <location>
        <position position="298"/>
    </location>
    <ligand>
        <name>Ca(2+)</name>
        <dbReference type="ChEBI" id="CHEBI:29108"/>
        <label>2</label>
    </ligand>
</feature>
<protein>
    <recommendedName>
        <fullName evidence="5 23">Peroxidase</fullName>
        <ecNumber evidence="5 23">1.11.1.7</ecNumber>
    </recommendedName>
</protein>
<feature type="binding site" evidence="20">
    <location>
        <position position="127"/>
    </location>
    <ligand>
        <name>Ca(2+)</name>
        <dbReference type="ChEBI" id="CHEBI:29108"/>
        <label>1</label>
    </ligand>
</feature>
<keyword evidence="15" id="KW-0325">Glycoprotein</keyword>
<keyword evidence="17 23" id="KW-0376">Hydrogen peroxide</keyword>
<evidence type="ECO:0000256" key="13">
    <source>
        <dbReference type="ARBA" id="ARBA00023004"/>
    </source>
</evidence>
<evidence type="ECO:0000256" key="9">
    <source>
        <dbReference type="ARBA" id="ARBA00022723"/>
    </source>
</evidence>
<dbReference type="EC" id="1.11.1.7" evidence="5 23"/>
<evidence type="ECO:0000313" key="26">
    <source>
        <dbReference type="EMBL" id="PKU81392.1"/>
    </source>
</evidence>
<reference evidence="26 27" key="2">
    <citation type="journal article" date="2017" name="Nature">
        <title>The Apostasia genome and the evolution of orchids.</title>
        <authorList>
            <person name="Zhang G.Q."/>
            <person name="Liu K.W."/>
            <person name="Li Z."/>
            <person name="Lohaus R."/>
            <person name="Hsiao Y.Y."/>
            <person name="Niu S.C."/>
            <person name="Wang J.Y."/>
            <person name="Lin Y.C."/>
            <person name="Xu Q."/>
            <person name="Chen L.J."/>
            <person name="Yoshida K."/>
            <person name="Fujiwara S."/>
            <person name="Wang Z.W."/>
            <person name="Zhang Y.Q."/>
            <person name="Mitsuda N."/>
            <person name="Wang M."/>
            <person name="Liu G.H."/>
            <person name="Pecoraro L."/>
            <person name="Huang H.X."/>
            <person name="Xiao X.J."/>
            <person name="Lin M."/>
            <person name="Wu X.Y."/>
            <person name="Wu W.L."/>
            <person name="Chen Y.Y."/>
            <person name="Chang S.B."/>
            <person name="Sakamoto S."/>
            <person name="Ohme-Takagi M."/>
            <person name="Yagi M."/>
            <person name="Zeng S.J."/>
            <person name="Shen C.Y."/>
            <person name="Yeh C.M."/>
            <person name="Luo Y.B."/>
            <person name="Tsai W.C."/>
            <person name="Van de Peer Y."/>
            <person name="Liu Z.J."/>
        </authorList>
    </citation>
    <scope>NUCLEOTIDE SEQUENCE [LARGE SCALE GENOMIC DNA]</scope>
    <source>
        <tissue evidence="26">The whole plant</tissue>
    </source>
</reference>
<keyword evidence="27" id="KW-1185">Reference proteome</keyword>
<feature type="disulfide bond" evidence="22">
    <location>
        <begin position="86"/>
        <end position="166"/>
    </location>
</feature>
<feature type="site" description="Transition state stabilizer" evidence="21">
    <location>
        <position position="113"/>
    </location>
</feature>
<sequence length="392" mass="43862">MWAEIKDKKEFEKVNKNQSVASTHRNIITQQGIGASVLSDRRRTMRHASFTATSLILYLFLFLLRRGTLTTGEITPLRRGFYAGVCPEAEQIVRETMRRAMTKEARSGASVMRLQFHDCFVNGCDGSLLLDDTPTMIGEKLALSNINSLRSFEVIDEVKEALEKACPGVVSCADIIIMAARDAVVLSGGPNWEVKLGRKDSLSASQEASDNIMPSPRSNATFLINLFHKFNLSITDLVALSGSHSIGMGRCFSIVFRLYNQFGTGRPDPHMDPRFRFKLNRLCPESGDGNITGRLDATQTKFDNQYFKDLRMQRGFLNSDQTLFSGDARTMAVVKRYSIDQNAFFADFVEGMVKLGDLQIDQPVEIRRNCRVVNNAPREEIGEALASFMLEA</sequence>
<evidence type="ECO:0000256" key="14">
    <source>
        <dbReference type="ARBA" id="ARBA00023157"/>
    </source>
</evidence>
<comment type="similarity">
    <text evidence="4">Belongs to the peroxidase family. Ascorbate peroxidase subfamily.</text>
</comment>
<dbReference type="Gene3D" id="1.10.420.10">
    <property type="entry name" value="Peroxidase, domain 2"/>
    <property type="match status" value="1"/>
</dbReference>
<dbReference type="InterPro" id="IPR000823">
    <property type="entry name" value="Peroxidase_pln"/>
</dbReference>
<evidence type="ECO:0000256" key="1">
    <source>
        <dbReference type="ARBA" id="ARBA00000189"/>
    </source>
</evidence>
<comment type="function">
    <text evidence="2">Removal of H(2)O(2), oxidation of toxic reductants, biosynthesis and degradation of lignin, suberization, auxin catabolism, response to environmental stresses such as wounding, pathogen attack and oxidative stress. These functions might be dependent on each isozyme/isoform in each plant tissue.</text>
</comment>
<feature type="disulfide bond" evidence="22">
    <location>
        <begin position="172"/>
        <end position="370"/>
    </location>
</feature>
<feature type="binding site" evidence="20">
    <location>
        <position position="125"/>
    </location>
    <ligand>
        <name>Ca(2+)</name>
        <dbReference type="ChEBI" id="CHEBI:29108"/>
        <label>1</label>
    </ligand>
</feature>
<keyword evidence="24" id="KW-1133">Transmembrane helix</keyword>
<feature type="binding site" evidence="20">
    <location>
        <position position="121"/>
    </location>
    <ligand>
        <name>Ca(2+)</name>
        <dbReference type="ChEBI" id="CHEBI:29108"/>
        <label>1</label>
    </ligand>
</feature>
<evidence type="ECO:0000313" key="27">
    <source>
        <dbReference type="Proteomes" id="UP000233837"/>
    </source>
</evidence>
<dbReference type="STRING" id="906689.A0A2I0X0F0"/>
<keyword evidence="16" id="KW-0873">Pyrrolidone carboxylic acid</keyword>
<evidence type="ECO:0000256" key="24">
    <source>
        <dbReference type="SAM" id="Phobius"/>
    </source>
</evidence>
<feature type="disulfide bond" evidence="22">
    <location>
        <begin position="251"/>
        <end position="283"/>
    </location>
</feature>
<dbReference type="FunFam" id="1.10.420.10:FF:000001">
    <property type="entry name" value="Peroxidase"/>
    <property type="match status" value="1"/>
</dbReference>
<dbReference type="PANTHER" id="PTHR31388:SF2">
    <property type="entry name" value="PEROXIDASE 17"/>
    <property type="match status" value="1"/>
</dbReference>
<evidence type="ECO:0000256" key="16">
    <source>
        <dbReference type="ARBA" id="ARBA00023283"/>
    </source>
</evidence>
<feature type="binding site" description="axial binding residue" evidence="20">
    <location>
        <position position="244"/>
    </location>
    <ligand>
        <name>heme b</name>
        <dbReference type="ChEBI" id="CHEBI:60344"/>
    </ligand>
    <ligandPart>
        <name>Fe</name>
        <dbReference type="ChEBI" id="CHEBI:18248"/>
    </ligandPart>
</feature>
<dbReference type="InterPro" id="IPR010255">
    <property type="entry name" value="Haem_peroxidase_sf"/>
</dbReference>
<keyword evidence="9 20" id="KW-0479">Metal-binding</keyword>
<comment type="catalytic activity">
    <reaction evidence="1 23">
        <text>2 a phenolic donor + H2O2 = 2 a phenolic radical donor + 2 H2O</text>
        <dbReference type="Rhea" id="RHEA:56136"/>
        <dbReference type="ChEBI" id="CHEBI:15377"/>
        <dbReference type="ChEBI" id="CHEBI:16240"/>
        <dbReference type="ChEBI" id="CHEBI:139520"/>
        <dbReference type="ChEBI" id="CHEBI:139521"/>
        <dbReference type="EC" id="1.11.1.7"/>
    </reaction>
</comment>
<keyword evidence="14 22" id="KW-1015">Disulfide bond</keyword>
<feature type="disulfide bond" evidence="22">
    <location>
        <begin position="119"/>
        <end position="124"/>
    </location>
</feature>
<evidence type="ECO:0000256" key="5">
    <source>
        <dbReference type="ARBA" id="ARBA00012313"/>
    </source>
</evidence>
<dbReference type="PROSITE" id="PS00435">
    <property type="entry name" value="PEROXIDASE_1"/>
    <property type="match status" value="1"/>
</dbReference>
<dbReference type="Gene3D" id="1.10.520.10">
    <property type="match status" value="1"/>
</dbReference>
<dbReference type="PROSITE" id="PS00436">
    <property type="entry name" value="PEROXIDASE_2"/>
    <property type="match status" value="1"/>
</dbReference>
<comment type="similarity">
    <text evidence="23">Belongs to the peroxidase family. Classical plant (class III) peroxidase subfamily.</text>
</comment>
<comment type="cofactor">
    <cofactor evidence="20 23">
        <name>Ca(2+)</name>
        <dbReference type="ChEBI" id="CHEBI:29108"/>
    </cofactor>
    <text evidence="20 23">Binds 2 calcium ions per subunit.</text>
</comment>
<name>A0A2I0X0F0_9ASPA</name>
<feature type="active site" description="Proton acceptor" evidence="18">
    <location>
        <position position="117"/>
    </location>
</feature>
<dbReference type="GO" id="GO:0042744">
    <property type="term" value="P:hydrogen peroxide catabolic process"/>
    <property type="evidence" value="ECO:0007669"/>
    <property type="project" value="UniProtKB-KW"/>
</dbReference>
<evidence type="ECO:0000256" key="15">
    <source>
        <dbReference type="ARBA" id="ARBA00023180"/>
    </source>
</evidence>